<dbReference type="AlphaFoldDB" id="A0A7C5X189"/>
<evidence type="ECO:0000259" key="3">
    <source>
        <dbReference type="Pfam" id="PF25973"/>
    </source>
</evidence>
<dbReference type="Gene3D" id="2.40.420.20">
    <property type="match status" value="1"/>
</dbReference>
<dbReference type="SUPFAM" id="SSF111369">
    <property type="entry name" value="HlyD-like secretion proteins"/>
    <property type="match status" value="1"/>
</dbReference>
<reference evidence="4" key="1">
    <citation type="journal article" date="2020" name="mSystems">
        <title>Genome- and Community-Level Interaction Insights into Carbon Utilization and Element Cycling Functions of Hydrothermarchaeota in Hydrothermal Sediment.</title>
        <authorList>
            <person name="Zhou Z."/>
            <person name="Liu Y."/>
            <person name="Xu W."/>
            <person name="Pan J."/>
            <person name="Luo Z.H."/>
            <person name="Li M."/>
        </authorList>
    </citation>
    <scope>NUCLEOTIDE SEQUENCE [LARGE SCALE GENOMIC DNA]</scope>
    <source>
        <strain evidence="4">SpSt-114</strain>
    </source>
</reference>
<dbReference type="InterPro" id="IPR058792">
    <property type="entry name" value="Beta-barrel_RND_2"/>
</dbReference>
<comment type="caution">
    <text evidence="4">The sequence shown here is derived from an EMBL/GenBank/DDBJ whole genome shotgun (WGS) entry which is preliminary data.</text>
</comment>
<gene>
    <name evidence="4" type="ORF">ENN04_06185</name>
</gene>
<dbReference type="Gene3D" id="2.40.50.100">
    <property type="match status" value="1"/>
</dbReference>
<dbReference type="Gene3D" id="1.10.287.470">
    <property type="entry name" value="Helix hairpin bin"/>
    <property type="match status" value="1"/>
</dbReference>
<dbReference type="EMBL" id="DSAC01000073">
    <property type="protein sequence ID" value="HHO74213.1"/>
    <property type="molecule type" value="Genomic_DNA"/>
</dbReference>
<feature type="coiled-coil region" evidence="1">
    <location>
        <begin position="84"/>
        <end position="202"/>
    </location>
</feature>
<dbReference type="GO" id="GO:0015562">
    <property type="term" value="F:efflux transmembrane transporter activity"/>
    <property type="evidence" value="ECO:0007669"/>
    <property type="project" value="TreeGrafter"/>
</dbReference>
<dbReference type="InterPro" id="IPR058647">
    <property type="entry name" value="BSH_CzcB-like"/>
</dbReference>
<dbReference type="Pfam" id="PF25954">
    <property type="entry name" value="Beta-barrel_RND_2"/>
    <property type="match status" value="1"/>
</dbReference>
<dbReference type="PANTHER" id="PTHR30469:SF15">
    <property type="entry name" value="HLYD FAMILY OF SECRETION PROTEINS"/>
    <property type="match status" value="1"/>
</dbReference>
<evidence type="ECO:0000313" key="4">
    <source>
        <dbReference type="EMBL" id="HHO74213.1"/>
    </source>
</evidence>
<dbReference type="Gene3D" id="2.40.30.170">
    <property type="match status" value="1"/>
</dbReference>
<protein>
    <submittedName>
        <fullName evidence="4">HlyD family efflux transporter periplasmic adaptor subunit</fullName>
    </submittedName>
</protein>
<organism evidence="4">
    <name type="scientific">Thermocrinis ruber</name>
    <dbReference type="NCBI Taxonomy" id="75906"/>
    <lineage>
        <taxon>Bacteria</taxon>
        <taxon>Pseudomonadati</taxon>
        <taxon>Aquificota</taxon>
        <taxon>Aquificia</taxon>
        <taxon>Aquificales</taxon>
        <taxon>Aquificaceae</taxon>
        <taxon>Thermocrinis</taxon>
    </lineage>
</organism>
<proteinExistence type="predicted"/>
<evidence type="ECO:0000259" key="2">
    <source>
        <dbReference type="Pfam" id="PF25954"/>
    </source>
</evidence>
<dbReference type="PRINTS" id="PR01490">
    <property type="entry name" value="RTXTOXIND"/>
</dbReference>
<dbReference type="GO" id="GO:1990281">
    <property type="term" value="C:efflux pump complex"/>
    <property type="evidence" value="ECO:0007669"/>
    <property type="project" value="TreeGrafter"/>
</dbReference>
<name>A0A7C5X189_9AQUI</name>
<keyword evidence="1" id="KW-0175">Coiled coil</keyword>
<evidence type="ECO:0000256" key="1">
    <source>
        <dbReference type="SAM" id="Coils"/>
    </source>
</evidence>
<feature type="domain" description="CzcB-like barrel-sandwich hybrid" evidence="3">
    <location>
        <begin position="53"/>
        <end position="222"/>
    </location>
</feature>
<dbReference type="Pfam" id="PF25973">
    <property type="entry name" value="BSH_CzcB"/>
    <property type="match status" value="1"/>
</dbReference>
<accession>A0A7C5X189</accession>
<dbReference type="PANTHER" id="PTHR30469">
    <property type="entry name" value="MULTIDRUG RESISTANCE PROTEIN MDTA"/>
    <property type="match status" value="1"/>
</dbReference>
<sequence>MKKWFLIPLLALPLVFLTWSYLHREPKTAVAQIKEVKKFVYASGYVEPEDFVLVKSEVSGIVEAVYVKEGEKVKKGQVLAKISAQELESSIKDLQARLSLVEERLREDSPYLRSLKEKVEASELQLRQAEREYERRRDLAERGLIPKEQLERFKTTYEIHRREYEANLSQYRDAIKGLQTESKSLRAQIERLNAQREKYLIKSPINGVVLSKFVKEGSYINHLSQENVLFGVGDPSRLEVVLEIDEEYVGLIKEGQRVLLSIDAFPGQTFEGTIYSKEGQLDRTRKTLRVKVRANLPPNTPAFATVEGKVLVEEKLALLVPKEAVKDGKVLRYERVRSVEVPVKLGGEYQGYVEVLEGLREGDRVILR</sequence>
<feature type="domain" description="CusB-like beta-barrel" evidence="2">
    <location>
        <begin position="241"/>
        <end position="293"/>
    </location>
</feature>